<reference evidence="1 2" key="1">
    <citation type="submission" date="2021-08" db="EMBL/GenBank/DDBJ databases">
        <title>Novel members of of the genus Stenotrophomonas from differernt environment.</title>
        <authorList>
            <person name="Deng Y."/>
        </authorList>
    </citation>
    <scope>NUCLEOTIDE SEQUENCE [LARGE SCALE GENOMIC DNA]</scope>
    <source>
        <strain evidence="1 2">CPCC 101365</strain>
    </source>
</reference>
<dbReference type="Proteomes" id="UP001431235">
    <property type="component" value="Unassembled WGS sequence"/>
</dbReference>
<organism evidence="1 2">
    <name type="scientific">Stenotrophomonas mori</name>
    <dbReference type="NCBI Taxonomy" id="2871096"/>
    <lineage>
        <taxon>Bacteria</taxon>
        <taxon>Pseudomonadati</taxon>
        <taxon>Pseudomonadota</taxon>
        <taxon>Gammaproteobacteria</taxon>
        <taxon>Lysobacterales</taxon>
        <taxon>Lysobacteraceae</taxon>
        <taxon>Stenotrophomonas</taxon>
    </lineage>
</organism>
<comment type="caution">
    <text evidence="1">The sequence shown here is derived from an EMBL/GenBank/DDBJ whole genome shotgun (WGS) entry which is preliminary data.</text>
</comment>
<dbReference type="RefSeq" id="WP_250061794.1">
    <property type="nucleotide sequence ID" value="NZ_JAIKTS010000001.1"/>
</dbReference>
<sequence length="78" mass="8453">MNPRRQRHAFKVLIAAGSLLPIGYTLPFPCGHGAFQEPPGGVDNGAGAPSAGWRPERRMRTSLSLPYFSFAQSLTPRS</sequence>
<name>A0ABT0SE66_9GAMM</name>
<evidence type="ECO:0000313" key="1">
    <source>
        <dbReference type="EMBL" id="MCL7713612.1"/>
    </source>
</evidence>
<gene>
    <name evidence="1" type="ORF">K5L01_02920</name>
</gene>
<evidence type="ECO:0008006" key="3">
    <source>
        <dbReference type="Google" id="ProtNLM"/>
    </source>
</evidence>
<proteinExistence type="predicted"/>
<evidence type="ECO:0000313" key="2">
    <source>
        <dbReference type="Proteomes" id="UP001431235"/>
    </source>
</evidence>
<keyword evidence="2" id="KW-1185">Reference proteome</keyword>
<protein>
    <recommendedName>
        <fullName evidence="3">Secreted protein</fullName>
    </recommendedName>
</protein>
<dbReference type="EMBL" id="JAIKTS010000001">
    <property type="protein sequence ID" value="MCL7713612.1"/>
    <property type="molecule type" value="Genomic_DNA"/>
</dbReference>
<accession>A0ABT0SE66</accession>